<accession>A0ABW2A4T9</accession>
<dbReference type="Gene3D" id="3.40.50.300">
    <property type="entry name" value="P-loop containing nucleotide triphosphate hydrolases"/>
    <property type="match status" value="1"/>
</dbReference>
<gene>
    <name evidence="4" type="ORF">ACFQDL_22625</name>
</gene>
<keyword evidence="5" id="KW-1185">Reference proteome</keyword>
<reference evidence="5" key="1">
    <citation type="journal article" date="2019" name="Int. J. Syst. Evol. Microbiol.">
        <title>The Global Catalogue of Microorganisms (GCM) 10K type strain sequencing project: providing services to taxonomists for standard genome sequencing and annotation.</title>
        <authorList>
            <consortium name="The Broad Institute Genomics Platform"/>
            <consortium name="The Broad Institute Genome Sequencing Center for Infectious Disease"/>
            <person name="Wu L."/>
            <person name="Ma J."/>
        </authorList>
    </citation>
    <scope>NUCLEOTIDE SEQUENCE [LARGE SCALE GENOMIC DNA]</scope>
    <source>
        <strain evidence="5">NBRC 111756</strain>
    </source>
</reference>
<comment type="caution">
    <text evidence="4">The sequence shown here is derived from an EMBL/GenBank/DDBJ whole genome shotgun (WGS) entry which is preliminary data.</text>
</comment>
<dbReference type="InterPro" id="IPR051782">
    <property type="entry name" value="ABC_Transporter_VariousFunc"/>
</dbReference>
<dbReference type="SUPFAM" id="SSF52540">
    <property type="entry name" value="P-loop containing nucleoside triphosphate hydrolases"/>
    <property type="match status" value="1"/>
</dbReference>
<sequence>MGLDPIATREFYERVARLKARGCTLILCSHVLPGVERYIDRALILGNGRRLAEGSLEQLRQNAELPLTVTLSGKGLKLPDDLAARATTGPAGLLLKVPLSEKIATLQRLLPLPGLDNLDMHLPSLEDLYSHFILSQTEAQS</sequence>
<keyword evidence="2" id="KW-0547">Nucleotide-binding</keyword>
<keyword evidence="3" id="KW-0067">ATP-binding</keyword>
<dbReference type="Proteomes" id="UP001596422">
    <property type="component" value="Unassembled WGS sequence"/>
</dbReference>
<evidence type="ECO:0000313" key="5">
    <source>
        <dbReference type="Proteomes" id="UP001596422"/>
    </source>
</evidence>
<keyword evidence="1" id="KW-0813">Transport</keyword>
<evidence type="ECO:0000313" key="4">
    <source>
        <dbReference type="EMBL" id="MFC6672551.1"/>
    </source>
</evidence>
<evidence type="ECO:0008006" key="6">
    <source>
        <dbReference type="Google" id="ProtNLM"/>
    </source>
</evidence>
<proteinExistence type="predicted"/>
<dbReference type="InterPro" id="IPR027417">
    <property type="entry name" value="P-loop_NTPase"/>
</dbReference>
<organism evidence="4 5">
    <name type="scientific">Marinobacterium aestuariivivens</name>
    <dbReference type="NCBI Taxonomy" id="1698799"/>
    <lineage>
        <taxon>Bacteria</taxon>
        <taxon>Pseudomonadati</taxon>
        <taxon>Pseudomonadota</taxon>
        <taxon>Gammaproteobacteria</taxon>
        <taxon>Oceanospirillales</taxon>
        <taxon>Oceanospirillaceae</taxon>
        <taxon>Marinobacterium</taxon>
    </lineage>
</organism>
<dbReference type="PANTHER" id="PTHR42939:SF1">
    <property type="entry name" value="ABC TRANSPORTER ATP-BINDING PROTEIN ALBC-RELATED"/>
    <property type="match status" value="1"/>
</dbReference>
<evidence type="ECO:0000256" key="3">
    <source>
        <dbReference type="ARBA" id="ARBA00022840"/>
    </source>
</evidence>
<evidence type="ECO:0000256" key="1">
    <source>
        <dbReference type="ARBA" id="ARBA00022448"/>
    </source>
</evidence>
<name>A0ABW2A4T9_9GAMM</name>
<dbReference type="PANTHER" id="PTHR42939">
    <property type="entry name" value="ABC TRANSPORTER ATP-BINDING PROTEIN ALBC-RELATED"/>
    <property type="match status" value="1"/>
</dbReference>
<dbReference type="EMBL" id="JBHSWE010000001">
    <property type="protein sequence ID" value="MFC6672551.1"/>
    <property type="molecule type" value="Genomic_DNA"/>
</dbReference>
<dbReference type="RefSeq" id="WP_379910989.1">
    <property type="nucleotide sequence ID" value="NZ_JBHSWE010000001.1"/>
</dbReference>
<protein>
    <recommendedName>
        <fullName evidence="6">ABC transporter ATP-binding protein</fullName>
    </recommendedName>
</protein>
<evidence type="ECO:0000256" key="2">
    <source>
        <dbReference type="ARBA" id="ARBA00022741"/>
    </source>
</evidence>